<accession>A0A144A5H1</accession>
<name>A0A144A5H1_ECOLX</name>
<dbReference type="RefSeq" id="WP_407218746.1">
    <property type="nucleotide sequence ID" value="NZ_CP142382.1"/>
</dbReference>
<geneLocation type="plasmid" evidence="1">
    <name>pI1-34TF</name>
</geneLocation>
<dbReference type="AlphaFoldDB" id="A0A144A5H1"/>
<evidence type="ECO:0000313" key="1">
    <source>
        <dbReference type="EMBL" id="CZU15827.1"/>
    </source>
</evidence>
<dbReference type="EMBL" id="FJVF01000017">
    <property type="protein sequence ID" value="CZU15827.1"/>
    <property type="molecule type" value="Genomic_DNA"/>
</dbReference>
<protein>
    <submittedName>
        <fullName evidence="1">Uncharacterized protein</fullName>
    </submittedName>
</protein>
<sequence length="43" mass="4967">MSTLPAVTGGEILVQDYYRVLTGRQTGLRFIVLWGTRQTRRKQ</sequence>
<keyword evidence="1" id="KW-0614">Plasmid</keyword>
<reference evidence="1" key="1">
    <citation type="submission" date="2016-02" db="EMBL/GenBank/DDBJ databases">
        <authorList>
            <person name="Wen L."/>
            <person name="He K."/>
            <person name="Yang H."/>
        </authorList>
    </citation>
    <scope>NUCLEOTIDE SEQUENCE</scope>
    <source>
        <strain evidence="1">I1-34</strain>
        <plasmid evidence="1">pI1-34TF</plasmid>
    </source>
</reference>
<organism evidence="1">
    <name type="scientific">Escherichia coli</name>
    <dbReference type="NCBI Taxonomy" id="562"/>
    <lineage>
        <taxon>Bacteria</taxon>
        <taxon>Pseudomonadati</taxon>
        <taxon>Pseudomonadota</taxon>
        <taxon>Gammaproteobacteria</taxon>
        <taxon>Enterobacterales</taxon>
        <taxon>Enterobacteriaceae</taxon>
        <taxon>Escherichia</taxon>
    </lineage>
</organism>
<proteinExistence type="predicted"/>
<gene>
    <name evidence="1" type="primary">pI1-34TF_00186</name>
</gene>
<reference evidence="1" key="2">
    <citation type="submission" date="2016-04" db="EMBL/GenBank/DDBJ databases">
        <title>Characterisation of E. coli isolates and blaCTX-M harbouring plasmids isolated from dairy cattle in the UK.</title>
        <authorList>
            <person name="Boinett C.J."/>
            <person name="AbuOun M."/>
            <person name="Woodward M.J."/>
            <person name="Anjum M.F."/>
        </authorList>
    </citation>
    <scope>NUCLEOTIDE SEQUENCE</scope>
    <source>
        <strain evidence="1">I1-34</strain>
        <plasmid evidence="1">pI1-34TF</plasmid>
    </source>
</reference>